<feature type="transmembrane region" description="Helical" evidence="1">
    <location>
        <begin position="30"/>
        <end position="49"/>
    </location>
</feature>
<accession>A0A415FUW7</accession>
<dbReference type="EMBL" id="QRNE01000060">
    <property type="protein sequence ID" value="RHK26695.1"/>
    <property type="molecule type" value="Genomic_DNA"/>
</dbReference>
<keyword evidence="1" id="KW-0472">Membrane</keyword>
<protein>
    <submittedName>
        <fullName evidence="2">Uncharacterized protein</fullName>
    </submittedName>
</protein>
<comment type="caution">
    <text evidence="2">The sequence shown here is derived from an EMBL/GenBank/DDBJ whole genome shotgun (WGS) entry which is preliminary data.</text>
</comment>
<keyword evidence="1" id="KW-1133">Transmembrane helix</keyword>
<organism evidence="2 3">
    <name type="scientific">Bacteroides xylanisolvens</name>
    <dbReference type="NCBI Taxonomy" id="371601"/>
    <lineage>
        <taxon>Bacteria</taxon>
        <taxon>Pseudomonadati</taxon>
        <taxon>Bacteroidota</taxon>
        <taxon>Bacteroidia</taxon>
        <taxon>Bacteroidales</taxon>
        <taxon>Bacteroidaceae</taxon>
        <taxon>Bacteroides</taxon>
    </lineage>
</organism>
<evidence type="ECO:0000313" key="3">
    <source>
        <dbReference type="Proteomes" id="UP000285503"/>
    </source>
</evidence>
<feature type="transmembrane region" description="Helical" evidence="1">
    <location>
        <begin position="56"/>
        <end position="73"/>
    </location>
</feature>
<gene>
    <name evidence="2" type="ORF">DW075_12120</name>
</gene>
<keyword evidence="1" id="KW-0812">Transmembrane</keyword>
<evidence type="ECO:0000313" key="2">
    <source>
        <dbReference type="EMBL" id="RHK26695.1"/>
    </source>
</evidence>
<sequence>MYYTASHHNIDRARLQGWHYKTDIGQNTPITAFVFIIANLDFIIANLDFIIANSDFIIANLDFIIANFIFVIANQHLP</sequence>
<name>A0A415FUW7_9BACE</name>
<proteinExistence type="predicted"/>
<dbReference type="Proteomes" id="UP000285503">
    <property type="component" value="Unassembled WGS sequence"/>
</dbReference>
<evidence type="ECO:0000256" key="1">
    <source>
        <dbReference type="SAM" id="Phobius"/>
    </source>
</evidence>
<dbReference type="AlphaFoldDB" id="A0A415FUW7"/>
<reference evidence="2 3" key="1">
    <citation type="submission" date="2018-08" db="EMBL/GenBank/DDBJ databases">
        <title>A genome reference for cultivated species of the human gut microbiota.</title>
        <authorList>
            <person name="Zou Y."/>
            <person name="Xue W."/>
            <person name="Luo G."/>
        </authorList>
    </citation>
    <scope>NUCLEOTIDE SEQUENCE [LARGE SCALE GENOMIC DNA]</scope>
    <source>
        <strain evidence="2 3">AF46-11NS</strain>
    </source>
</reference>